<dbReference type="KEGG" id="vnx:VNE69_02166"/>
<dbReference type="GO" id="GO:0005634">
    <property type="term" value="C:nucleus"/>
    <property type="evidence" value="ECO:0007669"/>
    <property type="project" value="UniProtKB-SubCell"/>
</dbReference>
<sequence>MAIIMRKQLYSEAIIGLLKLKKEDKRPPNRNKKTRVQNYVLRAIFNRVKYPTTDVKSDIGVLLNLSLKSINVWFQNERQTVKCDKSDRNRSADISSQTILELYYRAIEIYS</sequence>
<organism evidence="4 5">
    <name type="scientific">Vairimorpha necatrix</name>
    <dbReference type="NCBI Taxonomy" id="6039"/>
    <lineage>
        <taxon>Eukaryota</taxon>
        <taxon>Fungi</taxon>
        <taxon>Fungi incertae sedis</taxon>
        <taxon>Microsporidia</taxon>
        <taxon>Nosematidae</taxon>
        <taxon>Vairimorpha</taxon>
    </lineage>
</organism>
<evidence type="ECO:0000256" key="1">
    <source>
        <dbReference type="PROSITE-ProRule" id="PRU00108"/>
    </source>
</evidence>
<dbReference type="Pfam" id="PF00046">
    <property type="entry name" value="Homeodomain"/>
    <property type="match status" value="1"/>
</dbReference>
<evidence type="ECO:0000313" key="5">
    <source>
        <dbReference type="Proteomes" id="UP001334084"/>
    </source>
</evidence>
<dbReference type="RefSeq" id="XP_065328789.1">
    <property type="nucleotide sequence ID" value="XM_065472717.1"/>
</dbReference>
<dbReference type="SMART" id="SM00389">
    <property type="entry name" value="HOX"/>
    <property type="match status" value="1"/>
</dbReference>
<evidence type="ECO:0000313" key="4">
    <source>
        <dbReference type="EMBL" id="WUR02644.1"/>
    </source>
</evidence>
<evidence type="ECO:0000259" key="3">
    <source>
        <dbReference type="PROSITE" id="PS50071"/>
    </source>
</evidence>
<gene>
    <name evidence="4" type="ORF">VNE69_02166</name>
</gene>
<evidence type="ECO:0000256" key="2">
    <source>
        <dbReference type="RuleBase" id="RU000682"/>
    </source>
</evidence>
<accession>A0AAX4J9K7</accession>
<dbReference type="Gene3D" id="1.10.10.60">
    <property type="entry name" value="Homeodomain-like"/>
    <property type="match status" value="1"/>
</dbReference>
<reference evidence="4" key="1">
    <citation type="journal article" date="2024" name="BMC Genomics">
        <title>Functional annotation of a divergent genome using sequence and structure-based similarity.</title>
        <authorList>
            <person name="Svedberg D."/>
            <person name="Winiger R.R."/>
            <person name="Berg A."/>
            <person name="Sharma H."/>
            <person name="Tellgren-Roth C."/>
            <person name="Debrunner-Vossbrinck B.A."/>
            <person name="Vossbrinck C.R."/>
            <person name="Barandun J."/>
        </authorList>
    </citation>
    <scope>NUCLEOTIDE SEQUENCE</scope>
    <source>
        <strain evidence="4">Illinois isolate</strain>
    </source>
</reference>
<proteinExistence type="predicted"/>
<protein>
    <submittedName>
        <fullName evidence="4">Homeobox domain-containing protein 5</fullName>
    </submittedName>
</protein>
<dbReference type="Proteomes" id="UP001334084">
    <property type="component" value="Chromosome 2"/>
</dbReference>
<keyword evidence="1 2" id="KW-0371">Homeobox</keyword>
<name>A0AAX4J9K7_9MICR</name>
<dbReference type="SUPFAM" id="SSF46689">
    <property type="entry name" value="Homeodomain-like"/>
    <property type="match status" value="1"/>
</dbReference>
<feature type="domain" description="Homeobox" evidence="3">
    <location>
        <begin position="24"/>
        <end position="84"/>
    </location>
</feature>
<dbReference type="InterPro" id="IPR009057">
    <property type="entry name" value="Homeodomain-like_sf"/>
</dbReference>
<dbReference type="EMBL" id="CP142727">
    <property type="protein sequence ID" value="WUR02644.1"/>
    <property type="molecule type" value="Genomic_DNA"/>
</dbReference>
<dbReference type="AlphaFoldDB" id="A0AAX4J9K7"/>
<dbReference type="PROSITE" id="PS50071">
    <property type="entry name" value="HOMEOBOX_2"/>
    <property type="match status" value="1"/>
</dbReference>
<dbReference type="GO" id="GO:0003677">
    <property type="term" value="F:DNA binding"/>
    <property type="evidence" value="ECO:0007669"/>
    <property type="project" value="UniProtKB-UniRule"/>
</dbReference>
<dbReference type="CDD" id="cd00086">
    <property type="entry name" value="homeodomain"/>
    <property type="match status" value="1"/>
</dbReference>
<feature type="DNA-binding region" description="Homeobox" evidence="1">
    <location>
        <begin position="26"/>
        <end position="85"/>
    </location>
</feature>
<keyword evidence="1 2" id="KW-0539">Nucleus</keyword>
<comment type="subcellular location">
    <subcellularLocation>
        <location evidence="1 2">Nucleus</location>
    </subcellularLocation>
</comment>
<dbReference type="GeneID" id="90540456"/>
<keyword evidence="1 2" id="KW-0238">DNA-binding</keyword>
<keyword evidence="5" id="KW-1185">Reference proteome</keyword>
<dbReference type="InterPro" id="IPR001356">
    <property type="entry name" value="HD"/>
</dbReference>